<dbReference type="InterPro" id="IPR029063">
    <property type="entry name" value="SAM-dependent_MTases_sf"/>
</dbReference>
<dbReference type="Pfam" id="PF13489">
    <property type="entry name" value="Methyltransf_23"/>
    <property type="match status" value="1"/>
</dbReference>
<dbReference type="Proteomes" id="UP000078599">
    <property type="component" value="Unassembled WGS sequence"/>
</dbReference>
<evidence type="ECO:0000313" key="5">
    <source>
        <dbReference type="EMBL" id="CQR35077.1"/>
    </source>
</evidence>
<dbReference type="CDD" id="cd02440">
    <property type="entry name" value="AdoMet_MTases"/>
    <property type="match status" value="1"/>
</dbReference>
<protein>
    <submittedName>
        <fullName evidence="4">S-adenosyl-L-methionine-dependent methyltransferase</fullName>
    </submittedName>
</protein>
<dbReference type="eggNOG" id="COG1352">
    <property type="taxonomic scope" value="Bacteria"/>
</dbReference>
<evidence type="ECO:0000313" key="6">
    <source>
        <dbReference type="Proteomes" id="UP000002372"/>
    </source>
</evidence>
<reference evidence="5 7" key="4">
    <citation type="submission" date="2015-03" db="EMBL/GenBank/DDBJ databases">
        <authorList>
            <person name="Regsiter A."/>
            <person name="william w."/>
        </authorList>
    </citation>
    <scope>NUCLEOTIDE SEQUENCE [LARGE SCALE GENOMIC DNA]</scope>
    <source>
        <strain evidence="5 7">CB1</strain>
    </source>
</reference>
<dbReference type="EMBL" id="FP475956">
    <property type="protein sequence ID" value="CAZ89225.1"/>
    <property type="molecule type" value="Genomic_DNA"/>
</dbReference>
<dbReference type="RefSeq" id="WP_013106510.1">
    <property type="nucleotide sequence ID" value="NC_014145.1"/>
</dbReference>
<keyword evidence="2" id="KW-0808">Transferase</keyword>
<dbReference type="OrthoDB" id="5565939at2"/>
<reference evidence="4" key="3">
    <citation type="submission" date="2010-07" db="EMBL/GenBank/DDBJ databases">
        <authorList>
            <person name="Genoscope - CEA"/>
        </authorList>
    </citation>
    <scope>NUCLEOTIDE SEQUENCE</scope>
    <source>
        <strain evidence="4">3As</strain>
    </source>
</reference>
<gene>
    <name evidence="4" type="ordered locus">THI_2607</name>
    <name evidence="5" type="ORF">THICB1_50060</name>
</gene>
<sequence>MNANAPPSSSHATAAWLADLIDAAAAPYRPAGRFAWHFARGKLAGDPAFAGLLQFGLIPARARVLDLGCGQGLLASWLLAAQRSHAAGNWPQAWPAPPQTTALRGVELMASDVSRANAALGDAARFEQGDIRSAPFGNADAVVILDVLHYIDRPAQDVVLRRVRDALTPGGVLLLRVGDAAAGLPFRISNWVDFIVTRARGHRTAHLYCRNLEEWMQALQALGFTVKPMPMSQGTPFANVLLVATVDAP</sequence>
<keyword evidence="3" id="KW-0949">S-adenosyl-L-methionine</keyword>
<dbReference type="PANTHER" id="PTHR43464:SF19">
    <property type="entry name" value="UBIQUINONE BIOSYNTHESIS O-METHYLTRANSFERASE, MITOCHONDRIAL"/>
    <property type="match status" value="1"/>
</dbReference>
<accession>D6CVA6</accession>
<evidence type="ECO:0000256" key="2">
    <source>
        <dbReference type="ARBA" id="ARBA00022679"/>
    </source>
</evidence>
<dbReference type="EMBL" id="CTRI01000027">
    <property type="protein sequence ID" value="CQR35077.1"/>
    <property type="molecule type" value="Genomic_DNA"/>
</dbReference>
<evidence type="ECO:0000256" key="3">
    <source>
        <dbReference type="ARBA" id="ARBA00022691"/>
    </source>
</evidence>
<dbReference type="AlphaFoldDB" id="D6CVA6"/>
<name>D6CVA6_THIA3</name>
<dbReference type="HOGENOM" id="CLU_1106740_0_0_4"/>
<evidence type="ECO:0000313" key="7">
    <source>
        <dbReference type="Proteomes" id="UP000078599"/>
    </source>
</evidence>
<reference evidence="6" key="2">
    <citation type="journal article" date="2010" name="PLoS Genet.">
        <title>Structure, function, and evolution of the Thiomonas spp. genome.</title>
        <authorList>
            <person name="Arsene-Ploetze F."/>
            <person name="Koechler S."/>
            <person name="Marchal M."/>
            <person name="Coppee J.Y."/>
            <person name="Chandler M."/>
            <person name="Bonnefoy V."/>
            <person name="Brochier-Armanet C."/>
            <person name="Barakat M."/>
            <person name="Barbe V."/>
            <person name="Battaglia-Brunet F."/>
            <person name="Bruneel O."/>
            <person name="Bryan C.G."/>
            <person name="Cleiss-Arnold J."/>
            <person name="Cruveiller S."/>
            <person name="Erhardt M."/>
            <person name="Heinrich-Salmeron A."/>
            <person name="Hommais F."/>
            <person name="Joulian C."/>
            <person name="Krin E."/>
            <person name="Lieutaud A."/>
            <person name="Lievremont D."/>
            <person name="Michel C."/>
            <person name="Muller D."/>
            <person name="Ortet P."/>
            <person name="Proux C."/>
            <person name="Siguier P."/>
            <person name="Roche D."/>
            <person name="Rouy Z."/>
            <person name="Salvignol G."/>
            <person name="Slyemi D."/>
            <person name="Talla E."/>
            <person name="Weiss S."/>
            <person name="Weissenbach J."/>
            <person name="Medigue C."/>
            <person name="Bertin P.N."/>
        </authorList>
    </citation>
    <scope>NUCLEOTIDE SEQUENCE [LARGE SCALE GENOMIC DNA]</scope>
    <source>
        <strain evidence="6">DSM 22701 / CIP 110005 / 3As</strain>
    </source>
</reference>
<evidence type="ECO:0000256" key="1">
    <source>
        <dbReference type="ARBA" id="ARBA00022603"/>
    </source>
</evidence>
<dbReference type="Proteomes" id="UP000002372">
    <property type="component" value="Chromosome"/>
</dbReference>
<dbReference type="GO" id="GO:0008168">
    <property type="term" value="F:methyltransferase activity"/>
    <property type="evidence" value="ECO:0007669"/>
    <property type="project" value="UniProtKB-KW"/>
</dbReference>
<reference key="1">
    <citation type="submission" date="2009-07" db="EMBL/GenBank/DDBJ databases">
        <authorList>
            <person name="Genoscope - CEA"/>
        </authorList>
    </citation>
    <scope>NUCLEOTIDE SEQUENCE</scope>
    <source>
        <strain>3As</strain>
    </source>
</reference>
<dbReference type="GO" id="GO:0032259">
    <property type="term" value="P:methylation"/>
    <property type="evidence" value="ECO:0007669"/>
    <property type="project" value="UniProtKB-KW"/>
</dbReference>
<organism evidence="4 6">
    <name type="scientific">Thiomonas arsenitoxydans (strain DSM 22701 / CIP 110005 / 3As)</name>
    <dbReference type="NCBI Taxonomy" id="426114"/>
    <lineage>
        <taxon>Bacteria</taxon>
        <taxon>Pseudomonadati</taxon>
        <taxon>Pseudomonadota</taxon>
        <taxon>Betaproteobacteria</taxon>
        <taxon>Burkholderiales</taxon>
        <taxon>Thiomonas</taxon>
    </lineage>
</organism>
<dbReference type="KEGG" id="thi:THI_2607"/>
<keyword evidence="7" id="KW-1185">Reference proteome</keyword>
<keyword evidence="1 4" id="KW-0489">Methyltransferase</keyword>
<dbReference type="Gene3D" id="3.40.50.150">
    <property type="entry name" value="Vaccinia Virus protein VP39"/>
    <property type="match status" value="1"/>
</dbReference>
<dbReference type="PANTHER" id="PTHR43464">
    <property type="entry name" value="METHYLTRANSFERASE"/>
    <property type="match status" value="1"/>
</dbReference>
<proteinExistence type="predicted"/>
<dbReference type="SUPFAM" id="SSF53335">
    <property type="entry name" value="S-adenosyl-L-methionine-dependent methyltransferases"/>
    <property type="match status" value="1"/>
</dbReference>
<evidence type="ECO:0000313" key="4">
    <source>
        <dbReference type="EMBL" id="CAZ89225.1"/>
    </source>
</evidence>